<gene>
    <name evidence="2" type="ORF">J1N35_036916</name>
</gene>
<evidence type="ECO:0000313" key="2">
    <source>
        <dbReference type="EMBL" id="KAH1046132.1"/>
    </source>
</evidence>
<sequence>MHLHCKLYSLRKSALSMRDYLSQIKEVSDTLATFGSPISDIEHIAIILNGLPQDYDSFVAIITSSHEPYTFDCVTIILLNVESRFHDPLYLLLSINTAQVTTPTPTDFVSTSRFRPNTLGPSTFPGHDHLTTIMAEAGPHRVYNANLTVSNSGAFDHVTNNLANLSTHSPYTGSGKFGSLPPSPLPMIPASPSTIISHSNDREDPSDVIIQSLPSPYETPLDPSLANDNTSEDTDTTNNFPPPICTP</sequence>
<proteinExistence type="predicted"/>
<dbReference type="Pfam" id="PF14223">
    <property type="entry name" value="Retrotran_gag_2"/>
    <property type="match status" value="1"/>
</dbReference>
<accession>A0A9D3UJ20</accession>
<organism evidence="2 3">
    <name type="scientific">Gossypium stocksii</name>
    <dbReference type="NCBI Taxonomy" id="47602"/>
    <lineage>
        <taxon>Eukaryota</taxon>
        <taxon>Viridiplantae</taxon>
        <taxon>Streptophyta</taxon>
        <taxon>Embryophyta</taxon>
        <taxon>Tracheophyta</taxon>
        <taxon>Spermatophyta</taxon>
        <taxon>Magnoliopsida</taxon>
        <taxon>eudicotyledons</taxon>
        <taxon>Gunneridae</taxon>
        <taxon>Pentapetalae</taxon>
        <taxon>rosids</taxon>
        <taxon>malvids</taxon>
        <taxon>Malvales</taxon>
        <taxon>Malvaceae</taxon>
        <taxon>Malvoideae</taxon>
        <taxon>Gossypium</taxon>
    </lineage>
</organism>
<dbReference type="PANTHER" id="PTHR47481:SF31">
    <property type="entry name" value="OS01G0873500 PROTEIN"/>
    <property type="match status" value="1"/>
</dbReference>
<evidence type="ECO:0000256" key="1">
    <source>
        <dbReference type="SAM" id="MobiDB-lite"/>
    </source>
</evidence>
<dbReference type="Proteomes" id="UP000828251">
    <property type="component" value="Unassembled WGS sequence"/>
</dbReference>
<reference evidence="2 3" key="1">
    <citation type="journal article" date="2021" name="Plant Biotechnol. J.">
        <title>Multi-omics assisted identification of the key and species-specific regulatory components of drought-tolerant mechanisms in Gossypium stocksii.</title>
        <authorList>
            <person name="Yu D."/>
            <person name="Ke L."/>
            <person name="Zhang D."/>
            <person name="Wu Y."/>
            <person name="Sun Y."/>
            <person name="Mei J."/>
            <person name="Sun J."/>
            <person name="Sun Y."/>
        </authorList>
    </citation>
    <scope>NUCLEOTIDE SEQUENCE [LARGE SCALE GENOMIC DNA]</scope>
    <source>
        <strain evidence="3">cv. E1</strain>
        <tissue evidence="2">Leaf</tissue>
    </source>
</reference>
<evidence type="ECO:0000313" key="3">
    <source>
        <dbReference type="Proteomes" id="UP000828251"/>
    </source>
</evidence>
<feature type="region of interest" description="Disordered" evidence="1">
    <location>
        <begin position="174"/>
        <end position="247"/>
    </location>
</feature>
<keyword evidence="3" id="KW-1185">Reference proteome</keyword>
<dbReference type="PANTHER" id="PTHR47481">
    <property type="match status" value="1"/>
</dbReference>
<dbReference type="OrthoDB" id="1002496at2759"/>
<dbReference type="AlphaFoldDB" id="A0A9D3UJ20"/>
<evidence type="ECO:0008006" key="4">
    <source>
        <dbReference type="Google" id="ProtNLM"/>
    </source>
</evidence>
<protein>
    <recommendedName>
        <fullName evidence="4">Retrovirus-related Pol polyprotein from transposon TNT 1-94</fullName>
    </recommendedName>
</protein>
<comment type="caution">
    <text evidence="2">The sequence shown here is derived from an EMBL/GenBank/DDBJ whole genome shotgun (WGS) entry which is preliminary data.</text>
</comment>
<dbReference type="EMBL" id="JAIQCV010000011">
    <property type="protein sequence ID" value="KAH1046132.1"/>
    <property type="molecule type" value="Genomic_DNA"/>
</dbReference>
<name>A0A9D3UJ20_9ROSI</name>